<reference evidence="1 2" key="1">
    <citation type="submission" date="2018-03" db="EMBL/GenBank/DDBJ databases">
        <title>Bioinformatic expansion and discovery of thiopeptide antibiotics.</title>
        <authorList>
            <person name="Schwalen C.J."/>
            <person name="Hudson G.A."/>
            <person name="Mitchell D.A."/>
        </authorList>
    </citation>
    <scope>NUCLEOTIDE SEQUENCE [LARGE SCALE GENOMIC DNA]</scope>
    <source>
        <strain evidence="1 2">NRRL 8041</strain>
    </source>
</reference>
<dbReference type="Proteomes" id="UP000248333">
    <property type="component" value="Unassembled WGS sequence"/>
</dbReference>
<evidence type="ECO:0000313" key="2">
    <source>
        <dbReference type="Proteomes" id="UP000248333"/>
    </source>
</evidence>
<accession>A0A318NY60</accession>
<evidence type="ECO:0000313" key="1">
    <source>
        <dbReference type="EMBL" id="PYC72709.1"/>
    </source>
</evidence>
<gene>
    <name evidence="1" type="ORF">C7C45_08790</name>
</gene>
<dbReference type="AlphaFoldDB" id="A0A318NY60"/>
<organism evidence="1 2">
    <name type="scientific">Micromonospora arborensis</name>
    <dbReference type="NCBI Taxonomy" id="2116518"/>
    <lineage>
        <taxon>Bacteria</taxon>
        <taxon>Bacillati</taxon>
        <taxon>Actinomycetota</taxon>
        <taxon>Actinomycetes</taxon>
        <taxon>Micromonosporales</taxon>
        <taxon>Micromonosporaceae</taxon>
        <taxon>Micromonospora</taxon>
    </lineage>
</organism>
<proteinExistence type="predicted"/>
<protein>
    <submittedName>
        <fullName evidence="1">Uncharacterized protein</fullName>
    </submittedName>
</protein>
<name>A0A318NY60_9ACTN</name>
<dbReference type="EMBL" id="PYBV01000011">
    <property type="protein sequence ID" value="PYC72709.1"/>
    <property type="molecule type" value="Genomic_DNA"/>
</dbReference>
<comment type="caution">
    <text evidence="1">The sequence shown here is derived from an EMBL/GenBank/DDBJ whole genome shotgun (WGS) entry which is preliminary data.</text>
</comment>
<keyword evidence="2" id="KW-1185">Reference proteome</keyword>
<dbReference type="OrthoDB" id="4559210at2"/>
<sequence length="123" mass="13388">MVQGRVIAESLRVGCDLQVRDLRITRIDRQDVSASAGSQQPDVWTLLDVEGPDDTADELASALAAALVEGRGWYADFRTAGDHVVIFPGRIFRYAIGDHAGRAEAVRHGRLAGVPPHQLDWGD</sequence>